<reference evidence="2" key="1">
    <citation type="submission" date="2016-10" db="EMBL/GenBank/DDBJ databases">
        <authorList>
            <person name="Varghese N."/>
            <person name="Submissions S."/>
        </authorList>
    </citation>
    <scope>NUCLEOTIDE SEQUENCE [LARGE SCALE GENOMIC DNA]</scope>
    <source>
        <strain evidence="2">DSM 18733</strain>
    </source>
</reference>
<sequence>MKIPLLQSSLPTLVHPQMNEIVNDTKKYFKTDVFNISDENTQLYGDYISTGALYSSYTYPLGDTEKVKAISRYYCYWALMDDRFFDNSIDLDNITQTNRAFQAALNEEAGLDKLFFPIVEFCSRTDWTSEAKDIFKREMNRYLKSVQNLRTIEIQKREVSLEEYLQYRAFDVAMSVIFSLLWHTQSGMPLSPYHNAEFEKVFEYSGVSIGLLLDLYTLKARKKEIRDYTHAIRIIQRIENCDEEEAINEGIRLFYEYESKLEEEFNRLETKYPIAIHYFRYIQSGSIRYCNESRTIRYLQKNDIDKNPVKGRTVL</sequence>
<accession>A0A1H7R7T3</accession>
<organism evidence="1 2">
    <name type="scientific">Olivibacter domesticus</name>
    <name type="common">Pseudosphingobacterium domesticum</name>
    <dbReference type="NCBI Taxonomy" id="407022"/>
    <lineage>
        <taxon>Bacteria</taxon>
        <taxon>Pseudomonadati</taxon>
        <taxon>Bacteroidota</taxon>
        <taxon>Sphingobacteriia</taxon>
        <taxon>Sphingobacteriales</taxon>
        <taxon>Sphingobacteriaceae</taxon>
        <taxon>Olivibacter</taxon>
    </lineage>
</organism>
<dbReference type="AlphaFoldDB" id="A0A1H7R7T3"/>
<dbReference type="Proteomes" id="UP000199421">
    <property type="component" value="Unassembled WGS sequence"/>
</dbReference>
<proteinExistence type="predicted"/>
<dbReference type="SUPFAM" id="SSF48576">
    <property type="entry name" value="Terpenoid synthases"/>
    <property type="match status" value="1"/>
</dbReference>
<dbReference type="Pfam" id="PF19086">
    <property type="entry name" value="Terpene_syn_C_2"/>
    <property type="match status" value="1"/>
</dbReference>
<dbReference type="OrthoDB" id="1272607at2"/>
<evidence type="ECO:0000313" key="1">
    <source>
        <dbReference type="EMBL" id="SEL55567.1"/>
    </source>
</evidence>
<name>A0A1H7R7T3_OLID1</name>
<evidence type="ECO:0000313" key="2">
    <source>
        <dbReference type="Proteomes" id="UP000199421"/>
    </source>
</evidence>
<dbReference type="Gene3D" id="1.10.600.10">
    <property type="entry name" value="Farnesyl Diphosphate Synthase"/>
    <property type="match status" value="1"/>
</dbReference>
<dbReference type="RefSeq" id="WP_093325486.1">
    <property type="nucleotide sequence ID" value="NZ_FOAF01000002.1"/>
</dbReference>
<keyword evidence="2" id="KW-1185">Reference proteome</keyword>
<gene>
    <name evidence="1" type="ORF">SAMN05661044_02852</name>
</gene>
<dbReference type="EMBL" id="FOAF01000002">
    <property type="protein sequence ID" value="SEL55567.1"/>
    <property type="molecule type" value="Genomic_DNA"/>
</dbReference>
<protein>
    <recommendedName>
        <fullName evidence="3">Terpene synthase</fullName>
    </recommendedName>
</protein>
<evidence type="ECO:0008006" key="3">
    <source>
        <dbReference type="Google" id="ProtNLM"/>
    </source>
</evidence>
<dbReference type="InterPro" id="IPR008949">
    <property type="entry name" value="Isoprenoid_synthase_dom_sf"/>
</dbReference>